<evidence type="ECO:0000313" key="2">
    <source>
        <dbReference type="EMBL" id="WCL55426.1"/>
    </source>
</evidence>
<dbReference type="AlphaFoldDB" id="A0AAF0BN37"/>
<organism evidence="2 3">
    <name type="scientific">Gimibacter soli</name>
    <dbReference type="NCBI Taxonomy" id="3024400"/>
    <lineage>
        <taxon>Bacteria</taxon>
        <taxon>Pseudomonadati</taxon>
        <taxon>Pseudomonadota</taxon>
        <taxon>Alphaproteobacteria</taxon>
        <taxon>Kordiimonadales</taxon>
        <taxon>Temperatibacteraceae</taxon>
        <taxon>Gimibacter</taxon>
    </lineage>
</organism>
<accession>A0AAF0BN37</accession>
<feature type="compositionally biased region" description="Gly residues" evidence="1">
    <location>
        <begin position="1"/>
        <end position="10"/>
    </location>
</feature>
<keyword evidence="3" id="KW-1185">Reference proteome</keyword>
<gene>
    <name evidence="2" type="ORF">PH603_06595</name>
</gene>
<evidence type="ECO:0000256" key="1">
    <source>
        <dbReference type="SAM" id="MobiDB-lite"/>
    </source>
</evidence>
<evidence type="ECO:0000313" key="3">
    <source>
        <dbReference type="Proteomes" id="UP001217500"/>
    </source>
</evidence>
<dbReference type="KEGG" id="gso:PH603_06595"/>
<protein>
    <submittedName>
        <fullName evidence="2">Uncharacterized protein</fullName>
    </submittedName>
</protein>
<sequence length="70" mass="7500">MTSVSKGGGLSAENLAQQARIREKARESAAQDNARKHNADAERIAADRRADNARRSAKAQGVGRKVDIKA</sequence>
<feature type="region of interest" description="Disordered" evidence="1">
    <location>
        <begin position="1"/>
        <end position="70"/>
    </location>
</feature>
<dbReference type="EMBL" id="CP116805">
    <property type="protein sequence ID" value="WCL55426.1"/>
    <property type="molecule type" value="Genomic_DNA"/>
</dbReference>
<reference evidence="2" key="1">
    <citation type="submission" date="2023-01" db="EMBL/GenBank/DDBJ databases">
        <title>The genome sequence of Kordiimonadaceae bacterium 6D33.</title>
        <authorList>
            <person name="Liu Y."/>
        </authorList>
    </citation>
    <scope>NUCLEOTIDE SEQUENCE</scope>
    <source>
        <strain evidence="2">6D33</strain>
    </source>
</reference>
<dbReference type="RefSeq" id="WP_289505236.1">
    <property type="nucleotide sequence ID" value="NZ_CP116805.1"/>
</dbReference>
<name>A0AAF0BN37_9PROT</name>
<feature type="compositionally biased region" description="Basic and acidic residues" evidence="1">
    <location>
        <begin position="20"/>
        <end position="54"/>
    </location>
</feature>
<proteinExistence type="predicted"/>
<dbReference type="Proteomes" id="UP001217500">
    <property type="component" value="Chromosome"/>
</dbReference>